<dbReference type="PANTHER" id="PTHR43415:SF3">
    <property type="entry name" value="GNAT-FAMILY ACETYLTRANSFERASE"/>
    <property type="match status" value="1"/>
</dbReference>
<gene>
    <name evidence="2" type="primary">pseH</name>
    <name evidence="2" type="ORF">C9I57_24940</name>
</gene>
<dbReference type="InterPro" id="IPR020036">
    <property type="entry name" value="PseH"/>
</dbReference>
<dbReference type="EMBL" id="PYUC01000014">
    <property type="protein sequence ID" value="PTB18082.1"/>
    <property type="molecule type" value="Genomic_DNA"/>
</dbReference>
<dbReference type="SUPFAM" id="SSF55729">
    <property type="entry name" value="Acyl-CoA N-acyltransferases (Nat)"/>
    <property type="match status" value="1"/>
</dbReference>
<dbReference type="RefSeq" id="WP_107153262.1">
    <property type="nucleotide sequence ID" value="NZ_PYUC01000014.1"/>
</dbReference>
<dbReference type="InterPro" id="IPR016181">
    <property type="entry name" value="Acyl_CoA_acyltransferase"/>
</dbReference>
<keyword evidence="2" id="KW-0808">Transferase</keyword>
<organism evidence="2 3">
    <name type="scientific">Trinickia symbiotica</name>
    <dbReference type="NCBI Taxonomy" id="863227"/>
    <lineage>
        <taxon>Bacteria</taxon>
        <taxon>Pseudomonadati</taxon>
        <taxon>Pseudomonadota</taxon>
        <taxon>Betaproteobacteria</taxon>
        <taxon>Burkholderiales</taxon>
        <taxon>Burkholderiaceae</taxon>
        <taxon>Trinickia</taxon>
    </lineage>
</organism>
<evidence type="ECO:0000313" key="3">
    <source>
        <dbReference type="Proteomes" id="UP000240638"/>
    </source>
</evidence>
<dbReference type="NCBIfam" id="TIGR03585">
    <property type="entry name" value="PseH"/>
    <property type="match status" value="1"/>
</dbReference>
<reference evidence="2 3" key="1">
    <citation type="submission" date="2018-03" db="EMBL/GenBank/DDBJ databases">
        <title>Whole genome analyses suggest that Burkholderia sensu lato contains two further novel genera in the rhizoxinica-symbiotica group Mycetohabitans gen. nov., and Trinickia gen. nov.: implications for the evolution of diazotrophy and nodulation in the Burkholderiaceae.</title>
        <authorList>
            <person name="Estrada De Los Santos P."/>
            <person name="Palmer M."/>
            <person name="Chavez-Ramirez B."/>
            <person name="Steenkamp E.T."/>
            <person name="Hirsch A.M."/>
            <person name="Manyaka P."/>
            <person name="Maluk M."/>
            <person name="Lafos M."/>
            <person name="Crook M."/>
            <person name="Gross E."/>
            <person name="Simon M.F."/>
            <person name="Bueno Dos Reis Junior F."/>
            <person name="Poole P.S."/>
            <person name="Venter S.N."/>
            <person name="James E.K."/>
        </authorList>
    </citation>
    <scope>NUCLEOTIDE SEQUENCE [LARGE SCALE GENOMIC DNA]</scope>
    <source>
        <strain evidence="2 3">JPY-366</strain>
    </source>
</reference>
<dbReference type="Gene3D" id="3.40.630.30">
    <property type="match status" value="1"/>
</dbReference>
<sequence>MSRATRSDSGDSLRLLREADLEQVLAWRNTPEVRAVMYTSREIDWAEHAAWFERLQRDRSRCTCVFMADGEPMGVVNFTHIDTMIGEAHWGFYVRPGAPKGIGIRLGRVALAHAFELLKLNRLIGEVLASNEASLRFHRKLGFELEQILGAHHRDGNTAQDVHVFSLARAAWRRDRATDKRAPAFLGETP</sequence>
<dbReference type="AlphaFoldDB" id="A0A2T3XNI3"/>
<accession>A0A2T3XNI3</accession>
<dbReference type="PANTHER" id="PTHR43415">
    <property type="entry name" value="SPERMIDINE N(1)-ACETYLTRANSFERASE"/>
    <property type="match status" value="1"/>
</dbReference>
<proteinExistence type="predicted"/>
<evidence type="ECO:0000259" key="1">
    <source>
        <dbReference type="PROSITE" id="PS51186"/>
    </source>
</evidence>
<evidence type="ECO:0000313" key="2">
    <source>
        <dbReference type="EMBL" id="PTB18082.1"/>
    </source>
</evidence>
<protein>
    <submittedName>
        <fullName evidence="2">UDP-4-amino-4, 6-dideoxy-N-acetyl-beta-L-altrosamine N-acetyltransferase</fullName>
    </submittedName>
</protein>
<name>A0A2T3XNI3_9BURK</name>
<dbReference type="GO" id="GO:0016747">
    <property type="term" value="F:acyltransferase activity, transferring groups other than amino-acyl groups"/>
    <property type="evidence" value="ECO:0007669"/>
    <property type="project" value="InterPro"/>
</dbReference>
<feature type="domain" description="N-acetyltransferase" evidence="1">
    <location>
        <begin position="11"/>
        <end position="172"/>
    </location>
</feature>
<dbReference type="Proteomes" id="UP000240638">
    <property type="component" value="Unassembled WGS sequence"/>
</dbReference>
<dbReference type="PROSITE" id="PS51186">
    <property type="entry name" value="GNAT"/>
    <property type="match status" value="1"/>
</dbReference>
<dbReference type="Pfam" id="PF13302">
    <property type="entry name" value="Acetyltransf_3"/>
    <property type="match status" value="1"/>
</dbReference>
<comment type="caution">
    <text evidence="2">The sequence shown here is derived from an EMBL/GenBank/DDBJ whole genome shotgun (WGS) entry which is preliminary data.</text>
</comment>
<dbReference type="InterPro" id="IPR000182">
    <property type="entry name" value="GNAT_dom"/>
</dbReference>